<proteinExistence type="predicted"/>
<feature type="compositionally biased region" description="Low complexity" evidence="1">
    <location>
        <begin position="256"/>
        <end position="268"/>
    </location>
</feature>
<feature type="compositionally biased region" description="Pro residues" evidence="1">
    <location>
        <begin position="272"/>
        <end position="283"/>
    </location>
</feature>
<protein>
    <submittedName>
        <fullName evidence="2">Uncharacterized protein</fullName>
    </submittedName>
</protein>
<evidence type="ECO:0000256" key="1">
    <source>
        <dbReference type="SAM" id="MobiDB-lite"/>
    </source>
</evidence>
<sequence length="316" mass="32168">MSPIGGCDVGFGFHCEITSVMTPSFPSSRPFLISLTDRASWQQQQTATAESDEHRSEQLPVATCFPGPERKPVLFPHKIACAPLLLLLSSIHSHLLHSPLSQAPPASSRRHLVPISTTPALLSFASSSAPKMKLVAIALGALAVSAAAMFHHEESVALDMPAGGLKARWECTSAVTVTVTETVCPVPTGQPSPPPAPTYPPAVPTPPVETPVVPPPGSSVAPPPESVPPPPPGTGQPPATGTPVSPPTSATSQPLTSSTAPPSYTTASMTVIPPPAKTSLPPAPPTNAAAALTMGGTQGTIVVGGIVLNAILAALF</sequence>
<reference evidence="2" key="1">
    <citation type="journal article" date="2020" name="Stud. Mycol.">
        <title>101 Dothideomycetes genomes: a test case for predicting lifestyles and emergence of pathogens.</title>
        <authorList>
            <person name="Haridas S."/>
            <person name="Albert R."/>
            <person name="Binder M."/>
            <person name="Bloem J."/>
            <person name="Labutti K."/>
            <person name="Salamov A."/>
            <person name="Andreopoulos B."/>
            <person name="Baker S."/>
            <person name="Barry K."/>
            <person name="Bills G."/>
            <person name="Bluhm B."/>
            <person name="Cannon C."/>
            <person name="Castanera R."/>
            <person name="Culley D."/>
            <person name="Daum C."/>
            <person name="Ezra D."/>
            <person name="Gonzalez J."/>
            <person name="Henrissat B."/>
            <person name="Kuo A."/>
            <person name="Liang C."/>
            <person name="Lipzen A."/>
            <person name="Lutzoni F."/>
            <person name="Magnuson J."/>
            <person name="Mondo S."/>
            <person name="Nolan M."/>
            <person name="Ohm R."/>
            <person name="Pangilinan J."/>
            <person name="Park H.-J."/>
            <person name="Ramirez L."/>
            <person name="Alfaro M."/>
            <person name="Sun H."/>
            <person name="Tritt A."/>
            <person name="Yoshinaga Y."/>
            <person name="Zwiers L.-H."/>
            <person name="Turgeon B."/>
            <person name="Goodwin S."/>
            <person name="Spatafora J."/>
            <person name="Crous P."/>
            <person name="Grigoriev I."/>
        </authorList>
    </citation>
    <scope>NUCLEOTIDE SEQUENCE</scope>
    <source>
        <strain evidence="2">CBS 119925</strain>
    </source>
</reference>
<keyword evidence="3" id="KW-1185">Reference proteome</keyword>
<evidence type="ECO:0000313" key="3">
    <source>
        <dbReference type="Proteomes" id="UP000799440"/>
    </source>
</evidence>
<feature type="compositionally biased region" description="Pro residues" evidence="1">
    <location>
        <begin position="188"/>
        <end position="235"/>
    </location>
</feature>
<dbReference type="AlphaFoldDB" id="A0A6A6VNP0"/>
<accession>A0A6A6VNP0</accession>
<organism evidence="2 3">
    <name type="scientific">Sporormia fimetaria CBS 119925</name>
    <dbReference type="NCBI Taxonomy" id="1340428"/>
    <lineage>
        <taxon>Eukaryota</taxon>
        <taxon>Fungi</taxon>
        <taxon>Dikarya</taxon>
        <taxon>Ascomycota</taxon>
        <taxon>Pezizomycotina</taxon>
        <taxon>Dothideomycetes</taxon>
        <taxon>Pleosporomycetidae</taxon>
        <taxon>Pleosporales</taxon>
        <taxon>Sporormiaceae</taxon>
        <taxon>Sporormia</taxon>
    </lineage>
</organism>
<dbReference type="Proteomes" id="UP000799440">
    <property type="component" value="Unassembled WGS sequence"/>
</dbReference>
<dbReference type="EMBL" id="MU006561">
    <property type="protein sequence ID" value="KAF2752232.1"/>
    <property type="molecule type" value="Genomic_DNA"/>
</dbReference>
<name>A0A6A6VNP0_9PLEO</name>
<feature type="region of interest" description="Disordered" evidence="1">
    <location>
        <begin position="185"/>
        <end position="283"/>
    </location>
</feature>
<gene>
    <name evidence="2" type="ORF">M011DRAFT_18962</name>
</gene>
<evidence type="ECO:0000313" key="2">
    <source>
        <dbReference type="EMBL" id="KAF2752232.1"/>
    </source>
</evidence>